<keyword evidence="8" id="KW-1185">Reference proteome</keyword>
<dbReference type="InterPro" id="IPR037207">
    <property type="entry name" value="Nuop51_4Fe4S-bd_sf"/>
</dbReference>
<dbReference type="Proteomes" id="UP000293296">
    <property type="component" value="Chromosome"/>
</dbReference>
<dbReference type="PANTHER" id="PTHR43578:SF3">
    <property type="entry name" value="NADH-QUINONE OXIDOREDUCTASE SUBUNIT F"/>
    <property type="match status" value="1"/>
</dbReference>
<dbReference type="PROSITE" id="PS00645">
    <property type="entry name" value="COMPLEX1_51K_2"/>
    <property type="match status" value="1"/>
</dbReference>
<sequence>MQVDIPQVLFKNRHLGRPATIDEYMAGGGYEALRATIGQRTPAEVLQLVLDADLRGRGGAGFPAGRKWQGIPADHVGTRYVVINTDEMEPGTFKDRILVNVDPHLVIEGIILCAYAVGACEGVFFIRPSYEGDARLIEQETQVARERGLLGKNILGTEFCFDVHVHRSAGRYICGEASAQIKAISGLRPNPRKGGPRTSVKGLWDCPTIVNNLETLANLPGIVRNGPAWFKSLARSETGSGTKLYSVSGQVARPGCYELPIGVTIREIIFEHAGGMPPGKTFKTVIPGGASTPYLPEALLDLEMDFDPMKKAGQRFGTASLMVFDKDTCLVGATLSLMEFFARESCGWCTPCREGIPYVRELLRRIESGEGTEEHIAMLQEMLPVLDLAYCAFAPGAAEPLRGLLTHFMDEVLAHVTEKRCPFGNPPPHVRGKACGTRPPQFGPTPCPEDQCPI</sequence>
<dbReference type="Pfam" id="PF01512">
    <property type="entry name" value="Complex1_51K"/>
    <property type="match status" value="1"/>
</dbReference>
<dbReference type="Gene3D" id="1.20.1440.230">
    <property type="entry name" value="NADH-ubiquinone oxidoreductase 51kDa subunit, iron-sulphur binding domain"/>
    <property type="match status" value="1"/>
</dbReference>
<dbReference type="PANTHER" id="PTHR43578">
    <property type="entry name" value="NADH-QUINONE OXIDOREDUCTASE SUBUNIT F"/>
    <property type="match status" value="1"/>
</dbReference>
<evidence type="ECO:0000256" key="2">
    <source>
        <dbReference type="ARBA" id="ARBA00022485"/>
    </source>
</evidence>
<dbReference type="Gene3D" id="6.10.250.1450">
    <property type="match status" value="1"/>
</dbReference>
<dbReference type="GO" id="GO:0051539">
    <property type="term" value="F:4 iron, 4 sulfur cluster binding"/>
    <property type="evidence" value="ECO:0007669"/>
    <property type="project" value="UniProtKB-KW"/>
</dbReference>
<dbReference type="Gene3D" id="3.40.50.11540">
    <property type="entry name" value="NADH-ubiquinone oxidoreductase 51kDa subunit"/>
    <property type="match status" value="1"/>
</dbReference>
<dbReference type="InterPro" id="IPR001949">
    <property type="entry name" value="NADH-UbQ_OxRdtase_51kDa_CS"/>
</dbReference>
<feature type="domain" description="NADH-ubiquinone oxidoreductase 51kDa subunit iron-sulphur binding" evidence="6">
    <location>
        <begin position="331"/>
        <end position="376"/>
    </location>
</feature>
<dbReference type="FunFam" id="1.20.1440.230:FF:000001">
    <property type="entry name" value="Mitochondrial NADH dehydrogenase flavoprotein 1"/>
    <property type="match status" value="1"/>
</dbReference>
<dbReference type="GO" id="GO:0046872">
    <property type="term" value="F:metal ion binding"/>
    <property type="evidence" value="ECO:0007669"/>
    <property type="project" value="UniProtKB-KW"/>
</dbReference>
<proteinExistence type="inferred from homology"/>
<dbReference type="GO" id="GO:0016491">
    <property type="term" value="F:oxidoreductase activity"/>
    <property type="evidence" value="ECO:0007669"/>
    <property type="project" value="UniProtKB-KW"/>
</dbReference>
<evidence type="ECO:0000256" key="4">
    <source>
        <dbReference type="ARBA" id="ARBA00023004"/>
    </source>
</evidence>
<evidence type="ECO:0000313" key="8">
    <source>
        <dbReference type="Proteomes" id="UP000293296"/>
    </source>
</evidence>
<dbReference type="InterPro" id="IPR011538">
    <property type="entry name" value="Nuo51_FMN-bd"/>
</dbReference>
<dbReference type="OrthoDB" id="9805533at2"/>
<dbReference type="Gene3D" id="3.10.20.600">
    <property type="match status" value="1"/>
</dbReference>
<dbReference type="SUPFAM" id="SSF140490">
    <property type="entry name" value="Nqo1C-terminal domain-like"/>
    <property type="match status" value="1"/>
</dbReference>
<accession>A0A4P6HMC8</accession>
<keyword evidence="5" id="KW-0411">Iron-sulfur</keyword>
<dbReference type="SMART" id="SM00928">
    <property type="entry name" value="NADH_4Fe-4S"/>
    <property type="match status" value="1"/>
</dbReference>
<evidence type="ECO:0000256" key="1">
    <source>
        <dbReference type="ARBA" id="ARBA00007523"/>
    </source>
</evidence>
<keyword evidence="2" id="KW-0004">4Fe-4S</keyword>
<evidence type="ECO:0000256" key="3">
    <source>
        <dbReference type="ARBA" id="ARBA00022723"/>
    </source>
</evidence>
<dbReference type="Pfam" id="PF10589">
    <property type="entry name" value="NADH_4Fe-4S"/>
    <property type="match status" value="1"/>
</dbReference>
<dbReference type="InterPro" id="IPR019554">
    <property type="entry name" value="Soluble_ligand-bd"/>
</dbReference>
<dbReference type="SUPFAM" id="SSF142984">
    <property type="entry name" value="Nqo1 middle domain-like"/>
    <property type="match status" value="1"/>
</dbReference>
<evidence type="ECO:0000313" key="7">
    <source>
        <dbReference type="EMBL" id="QAZ68341.1"/>
    </source>
</evidence>
<protein>
    <submittedName>
        <fullName evidence="7">NADH-quinone oxidoreductase subunit F</fullName>
        <ecNumber evidence="7">1.6.5.11</ecNumber>
    </submittedName>
</protein>
<keyword evidence="4" id="KW-0408">Iron</keyword>
<evidence type="ECO:0000259" key="6">
    <source>
        <dbReference type="SMART" id="SM00928"/>
    </source>
</evidence>
<reference evidence="7 8" key="1">
    <citation type="submission" date="2018-02" db="EMBL/GenBank/DDBJ databases">
        <title>Genome sequence of Desulfovibrio carbinolicus DSM 3852.</title>
        <authorList>
            <person name="Wilbanks E."/>
            <person name="Skennerton C.T."/>
            <person name="Orphan V.J."/>
        </authorList>
    </citation>
    <scope>NUCLEOTIDE SEQUENCE [LARGE SCALE GENOMIC DNA]</scope>
    <source>
        <strain evidence="7 8">DSM 3852</strain>
    </source>
</reference>
<dbReference type="GO" id="GO:0008137">
    <property type="term" value="F:NADH dehydrogenase (ubiquinone) activity"/>
    <property type="evidence" value="ECO:0007669"/>
    <property type="project" value="InterPro"/>
</dbReference>
<name>A0A4P6HMC8_9BACT</name>
<dbReference type="InterPro" id="IPR019575">
    <property type="entry name" value="Nuop51_4Fe4S-bd"/>
</dbReference>
<dbReference type="EC" id="1.6.5.11" evidence="7"/>
<organism evidence="7 8">
    <name type="scientific">Solidesulfovibrio carbinolicus</name>
    <dbReference type="NCBI Taxonomy" id="296842"/>
    <lineage>
        <taxon>Bacteria</taxon>
        <taxon>Pseudomonadati</taxon>
        <taxon>Thermodesulfobacteriota</taxon>
        <taxon>Desulfovibrionia</taxon>
        <taxon>Desulfovibrionales</taxon>
        <taxon>Desulfovibrionaceae</taxon>
        <taxon>Solidesulfovibrio</taxon>
    </lineage>
</organism>
<dbReference type="GO" id="GO:0010181">
    <property type="term" value="F:FMN binding"/>
    <property type="evidence" value="ECO:0007669"/>
    <property type="project" value="InterPro"/>
</dbReference>
<dbReference type="AlphaFoldDB" id="A0A4P6HMC8"/>
<dbReference type="RefSeq" id="WP_129353744.1">
    <property type="nucleotide sequence ID" value="NZ_CP026538.1"/>
</dbReference>
<comment type="similarity">
    <text evidence="1">Belongs to the complex I 51 kDa subunit family.</text>
</comment>
<keyword evidence="7" id="KW-0560">Oxidoreductase</keyword>
<dbReference type="EMBL" id="CP026538">
    <property type="protein sequence ID" value="QAZ68341.1"/>
    <property type="molecule type" value="Genomic_DNA"/>
</dbReference>
<keyword evidence="3" id="KW-0479">Metal-binding</keyword>
<gene>
    <name evidence="7" type="ORF">C3Y92_14360</name>
</gene>
<evidence type="ECO:0000256" key="5">
    <source>
        <dbReference type="ARBA" id="ARBA00023014"/>
    </source>
</evidence>
<dbReference type="InterPro" id="IPR037225">
    <property type="entry name" value="Nuo51_FMN-bd_sf"/>
</dbReference>
<dbReference type="Pfam" id="PF10531">
    <property type="entry name" value="SLBB"/>
    <property type="match status" value="1"/>
</dbReference>
<dbReference type="SUPFAM" id="SSF142019">
    <property type="entry name" value="Nqo1 FMN-binding domain-like"/>
    <property type="match status" value="1"/>
</dbReference>
<dbReference type="KEGG" id="dcb:C3Y92_14360"/>